<protein>
    <submittedName>
        <fullName evidence="2">Uncharacterized protein</fullName>
    </submittedName>
</protein>
<dbReference type="AlphaFoldDB" id="A0A0B7A0B0"/>
<sequence length="175" mass="20449">MRIMMTQSLMMKIKRMKLIINMRLLEYNEEDATKNRKTSDENAEDDNIKDIKSDEEKDVEHVDNHNENSNEEIVKEEDTHTSSHKTEYQVETETEDDTFLQEAIVNNFRPVQPLNDRVVYRNFKLRPPINIVDHAPTHSHHAQSRQEDSEDDGSTYHKLSLSAIVVVLIVTVVFV</sequence>
<reference evidence="2" key="1">
    <citation type="submission" date="2014-12" db="EMBL/GenBank/DDBJ databases">
        <title>Insight into the proteome of Arion vulgaris.</title>
        <authorList>
            <person name="Aradska J."/>
            <person name="Bulat T."/>
            <person name="Smidak R."/>
            <person name="Sarate P."/>
            <person name="Gangsoo J."/>
            <person name="Sialana F."/>
            <person name="Bilban M."/>
            <person name="Lubec G."/>
        </authorList>
    </citation>
    <scope>NUCLEOTIDE SEQUENCE</scope>
    <source>
        <tissue evidence="2">Skin</tissue>
    </source>
</reference>
<dbReference type="EMBL" id="HACG01026530">
    <property type="protein sequence ID" value="CEK73395.1"/>
    <property type="molecule type" value="Transcribed_RNA"/>
</dbReference>
<feature type="region of interest" description="Disordered" evidence="1">
    <location>
        <begin position="31"/>
        <end position="92"/>
    </location>
</feature>
<evidence type="ECO:0000313" key="2">
    <source>
        <dbReference type="EMBL" id="CEK73395.1"/>
    </source>
</evidence>
<gene>
    <name evidence="2" type="primary">ORF86597</name>
</gene>
<accession>A0A0B7A0B0</accession>
<name>A0A0B7A0B0_9EUPU</name>
<proteinExistence type="predicted"/>
<dbReference type="InterPro" id="IPR036398">
    <property type="entry name" value="CA_dom_sf"/>
</dbReference>
<organism evidence="2">
    <name type="scientific">Arion vulgaris</name>
    <dbReference type="NCBI Taxonomy" id="1028688"/>
    <lineage>
        <taxon>Eukaryota</taxon>
        <taxon>Metazoa</taxon>
        <taxon>Spiralia</taxon>
        <taxon>Lophotrochozoa</taxon>
        <taxon>Mollusca</taxon>
        <taxon>Gastropoda</taxon>
        <taxon>Heterobranchia</taxon>
        <taxon>Euthyneura</taxon>
        <taxon>Panpulmonata</taxon>
        <taxon>Eupulmonata</taxon>
        <taxon>Stylommatophora</taxon>
        <taxon>Helicina</taxon>
        <taxon>Arionoidea</taxon>
        <taxon>Arionidae</taxon>
        <taxon>Arion</taxon>
    </lineage>
</organism>
<feature type="region of interest" description="Disordered" evidence="1">
    <location>
        <begin position="132"/>
        <end position="154"/>
    </location>
</feature>
<feature type="compositionally biased region" description="Basic and acidic residues" evidence="1">
    <location>
        <begin position="31"/>
        <end position="88"/>
    </location>
</feature>
<evidence type="ECO:0000256" key="1">
    <source>
        <dbReference type="SAM" id="MobiDB-lite"/>
    </source>
</evidence>
<dbReference type="SUPFAM" id="SSF51069">
    <property type="entry name" value="Carbonic anhydrase"/>
    <property type="match status" value="1"/>
</dbReference>